<name>A0AAV7X807_9NEOP</name>
<dbReference type="PANTHER" id="PTHR43243:SF95">
    <property type="entry name" value="LD37241P"/>
    <property type="match status" value="1"/>
</dbReference>
<evidence type="ECO:0000313" key="8">
    <source>
        <dbReference type="EMBL" id="KAJ1520968.1"/>
    </source>
</evidence>
<dbReference type="Pfam" id="PF13906">
    <property type="entry name" value="AA_permease_C"/>
    <property type="match status" value="1"/>
</dbReference>
<feature type="transmembrane region" description="Helical" evidence="6">
    <location>
        <begin position="200"/>
        <end position="224"/>
    </location>
</feature>
<dbReference type="Proteomes" id="UP001075354">
    <property type="component" value="Chromosome 14"/>
</dbReference>
<evidence type="ECO:0000256" key="4">
    <source>
        <dbReference type="ARBA" id="ARBA00023136"/>
    </source>
</evidence>
<dbReference type="InterPro" id="IPR029485">
    <property type="entry name" value="CAT_C"/>
</dbReference>
<organism evidence="8 9">
    <name type="scientific">Megalurothrips usitatus</name>
    <name type="common">bean blossom thrips</name>
    <dbReference type="NCBI Taxonomy" id="439358"/>
    <lineage>
        <taxon>Eukaryota</taxon>
        <taxon>Metazoa</taxon>
        <taxon>Ecdysozoa</taxon>
        <taxon>Arthropoda</taxon>
        <taxon>Hexapoda</taxon>
        <taxon>Insecta</taxon>
        <taxon>Pterygota</taxon>
        <taxon>Neoptera</taxon>
        <taxon>Paraneoptera</taxon>
        <taxon>Thysanoptera</taxon>
        <taxon>Terebrantia</taxon>
        <taxon>Thripoidea</taxon>
        <taxon>Thripidae</taxon>
        <taxon>Megalurothrips</taxon>
    </lineage>
</organism>
<dbReference type="Gene3D" id="1.20.1740.10">
    <property type="entry name" value="Amino acid/polyamine transporter I"/>
    <property type="match status" value="1"/>
</dbReference>
<keyword evidence="4 6" id="KW-0472">Membrane</keyword>
<dbReference type="InterPro" id="IPR002293">
    <property type="entry name" value="AA/rel_permease1"/>
</dbReference>
<feature type="transmembrane region" description="Helical" evidence="6">
    <location>
        <begin position="413"/>
        <end position="436"/>
    </location>
</feature>
<feature type="transmembrane region" description="Helical" evidence="6">
    <location>
        <begin position="479"/>
        <end position="499"/>
    </location>
</feature>
<feature type="transmembrane region" description="Helical" evidence="6">
    <location>
        <begin position="257"/>
        <end position="276"/>
    </location>
</feature>
<gene>
    <name evidence="8" type="ORF">ONE63_004042</name>
</gene>
<dbReference type="GO" id="GO:0000064">
    <property type="term" value="F:L-ornithine transmembrane transporter activity"/>
    <property type="evidence" value="ECO:0007669"/>
    <property type="project" value="TreeGrafter"/>
</dbReference>
<evidence type="ECO:0000256" key="2">
    <source>
        <dbReference type="ARBA" id="ARBA00022692"/>
    </source>
</evidence>
<comment type="subcellular location">
    <subcellularLocation>
        <location evidence="1">Membrane</location>
        <topology evidence="1">Multi-pass membrane protein</topology>
    </subcellularLocation>
</comment>
<protein>
    <recommendedName>
        <fullName evidence="7">Cationic amino acid transporter C-terminal domain-containing protein</fullName>
    </recommendedName>
</protein>
<dbReference type="EMBL" id="JAPTSV010000014">
    <property type="protein sequence ID" value="KAJ1520968.1"/>
    <property type="molecule type" value="Genomic_DNA"/>
</dbReference>
<feature type="transmembrane region" description="Helical" evidence="6">
    <location>
        <begin position="544"/>
        <end position="565"/>
    </location>
</feature>
<keyword evidence="3 6" id="KW-1133">Transmembrane helix</keyword>
<dbReference type="GO" id="GO:0061459">
    <property type="term" value="F:L-arginine transmembrane transporter activity"/>
    <property type="evidence" value="ECO:0007669"/>
    <property type="project" value="TreeGrafter"/>
</dbReference>
<evidence type="ECO:0000259" key="7">
    <source>
        <dbReference type="Pfam" id="PF13906"/>
    </source>
</evidence>
<dbReference type="GO" id="GO:0097638">
    <property type="term" value="P:L-arginine import across plasma membrane"/>
    <property type="evidence" value="ECO:0007669"/>
    <property type="project" value="TreeGrafter"/>
</dbReference>
<dbReference type="GO" id="GO:0015189">
    <property type="term" value="F:L-lysine transmembrane transporter activity"/>
    <property type="evidence" value="ECO:0007669"/>
    <property type="project" value="TreeGrafter"/>
</dbReference>
<dbReference type="FunFam" id="1.20.1740.10:FF:000010">
    <property type="entry name" value="probable cationic amino acid transporter"/>
    <property type="match status" value="1"/>
</dbReference>
<evidence type="ECO:0000256" key="1">
    <source>
        <dbReference type="ARBA" id="ARBA00004141"/>
    </source>
</evidence>
<feature type="transmembrane region" description="Helical" evidence="6">
    <location>
        <begin position="571"/>
        <end position="589"/>
    </location>
</feature>
<feature type="transmembrane region" description="Helical" evidence="6">
    <location>
        <begin position="175"/>
        <end position="193"/>
    </location>
</feature>
<feature type="transmembrane region" description="Helical" evidence="6">
    <location>
        <begin position="388"/>
        <end position="407"/>
    </location>
</feature>
<accession>A0AAV7X807</accession>
<feature type="region of interest" description="Disordered" evidence="5">
    <location>
        <begin position="599"/>
        <end position="618"/>
    </location>
</feature>
<dbReference type="GO" id="GO:0005886">
    <property type="term" value="C:plasma membrane"/>
    <property type="evidence" value="ECO:0007669"/>
    <property type="project" value="TreeGrafter"/>
</dbReference>
<keyword evidence="2 6" id="KW-0812">Transmembrane</keyword>
<dbReference type="Pfam" id="PF13520">
    <property type="entry name" value="AA_permease_2"/>
    <property type="match status" value="1"/>
</dbReference>
<reference evidence="8" key="1">
    <citation type="submission" date="2022-12" db="EMBL/GenBank/DDBJ databases">
        <title>Chromosome-level genome assembly of the bean flower thrips Megalurothrips usitatus.</title>
        <authorList>
            <person name="Ma L."/>
            <person name="Liu Q."/>
            <person name="Li H."/>
            <person name="Cai W."/>
        </authorList>
    </citation>
    <scope>NUCLEOTIDE SEQUENCE</scope>
    <source>
        <strain evidence="8">Cailab_2022a</strain>
    </source>
</reference>
<feature type="transmembrane region" description="Helical" evidence="6">
    <location>
        <begin position="78"/>
        <end position="98"/>
    </location>
</feature>
<dbReference type="AlphaFoldDB" id="A0AAV7X807"/>
<feature type="transmembrane region" description="Helical" evidence="6">
    <location>
        <begin position="110"/>
        <end position="131"/>
    </location>
</feature>
<feature type="transmembrane region" description="Helical" evidence="6">
    <location>
        <begin position="41"/>
        <end position="66"/>
    </location>
</feature>
<evidence type="ECO:0000256" key="5">
    <source>
        <dbReference type="SAM" id="MobiDB-lite"/>
    </source>
</evidence>
<evidence type="ECO:0000256" key="6">
    <source>
        <dbReference type="SAM" id="Phobius"/>
    </source>
</evidence>
<proteinExistence type="predicted"/>
<sequence>MTNGDSNSYVTRVNFSPQRQAASLWKATWRRKHLDDGPSELARVLGLLDLTALGVGSTMGLGVYVLAGAVSRTQAGPAVIISFLIATVASVFAGLCYAEFAARVPKAGSAYVYAYVAVGEAIAFIIGWTLILEYAIGTASMSRAVSTYVDNLVDLRISSFLNETVPIRVDYMAEYADFFSLFIVTIITLLLAFGVKESSYVNMVFTFVNLATVAVAFVTSAIYAKTENWSLSPSDIPEQYRKDAGAGGFMPFGFKGVIQGAATCFFGFVGFDCIATTSEETKNPRRNIPLAIVLSLAIICTTYCSMATSLTLMWPYYSQDVDAPFTFAFDKLGLSVVSWIVTIGAIFALSTNLLGCMFPLPRILYSMSSDGILFGFLGRVNARTQTPVISTLLAGALAGVMALLFDLSQLIEMLSIGTLLAYSIVALCVLVLRYTAYEETDKDLRKAEDPQRAGFNLGRALGALVNADRASVPTATSTGAAGILVAAYLALVLALSVLLGEAGNTLYNDPGPWTAPLLALGVPLIIVLLLLCRQPQASVSNLSFAVPCLPVIPALSVFINTYLMVELKPETWVRFTVWMFIGLVVYFSYSVRHSGERFRPSNTTENTNSNANGHSVTVDPATTYKHAEGLTHL</sequence>
<evidence type="ECO:0000313" key="9">
    <source>
        <dbReference type="Proteomes" id="UP001075354"/>
    </source>
</evidence>
<feature type="transmembrane region" description="Helical" evidence="6">
    <location>
        <begin position="336"/>
        <end position="360"/>
    </location>
</feature>
<evidence type="ECO:0000256" key="3">
    <source>
        <dbReference type="ARBA" id="ARBA00022989"/>
    </source>
</evidence>
<feature type="compositionally biased region" description="Low complexity" evidence="5">
    <location>
        <begin position="601"/>
        <end position="612"/>
    </location>
</feature>
<dbReference type="PIRSF" id="PIRSF006060">
    <property type="entry name" value="AA_transporter"/>
    <property type="match status" value="1"/>
</dbReference>
<keyword evidence="9" id="KW-1185">Reference proteome</keyword>
<comment type="caution">
    <text evidence="8">The sequence shown here is derived from an EMBL/GenBank/DDBJ whole genome shotgun (WGS) entry which is preliminary data.</text>
</comment>
<feature type="domain" description="Cationic amino acid transporter C-terminal" evidence="7">
    <location>
        <begin position="544"/>
        <end position="594"/>
    </location>
</feature>
<feature type="transmembrane region" description="Helical" evidence="6">
    <location>
        <begin position="288"/>
        <end position="316"/>
    </location>
</feature>
<feature type="transmembrane region" description="Helical" evidence="6">
    <location>
        <begin position="511"/>
        <end position="532"/>
    </location>
</feature>
<dbReference type="PANTHER" id="PTHR43243">
    <property type="entry name" value="INNER MEMBRANE TRANSPORTER YGJI-RELATED"/>
    <property type="match status" value="1"/>
</dbReference>